<dbReference type="EMBL" id="JBIRPU010000002">
    <property type="protein sequence ID" value="MFI0791835.1"/>
    <property type="molecule type" value="Genomic_DNA"/>
</dbReference>
<feature type="region of interest" description="Disordered" evidence="1">
    <location>
        <begin position="22"/>
        <end position="113"/>
    </location>
</feature>
<dbReference type="Proteomes" id="UP001611075">
    <property type="component" value="Unassembled WGS sequence"/>
</dbReference>
<feature type="compositionally biased region" description="Low complexity" evidence="1">
    <location>
        <begin position="22"/>
        <end position="44"/>
    </location>
</feature>
<proteinExistence type="predicted"/>
<keyword evidence="2" id="KW-0732">Signal</keyword>
<organism evidence="3 4">
    <name type="scientific">Micromonospora rubida</name>
    <dbReference type="NCBI Taxonomy" id="2697657"/>
    <lineage>
        <taxon>Bacteria</taxon>
        <taxon>Bacillati</taxon>
        <taxon>Actinomycetota</taxon>
        <taxon>Actinomycetes</taxon>
        <taxon>Micromonosporales</taxon>
        <taxon>Micromonosporaceae</taxon>
        <taxon>Micromonospora</taxon>
    </lineage>
</organism>
<feature type="signal peptide" evidence="2">
    <location>
        <begin position="1"/>
        <end position="30"/>
    </location>
</feature>
<evidence type="ECO:0000313" key="3">
    <source>
        <dbReference type="EMBL" id="MFI0791835.1"/>
    </source>
</evidence>
<sequence length="219" mass="20897">MPGRALLRPATVVVLAAALAASGCTSTATSATESTASTTVTEAPADPPTPTPADGGTGDSGSGPGPGATASTGSTGGGSTGGGSTGGGSTGGGAKGGGTGSSGGQSGTKSTSNAPTITYFRVADKPFCPAGTNINPIAGGPVLVEWKVTNVDSVALSIDGPGIYADNYPSAGSEAFLFPCSGGEGDIQKHTYTLTARNSHGKQTKTIVVSAPVHDVPTV</sequence>
<protein>
    <submittedName>
        <fullName evidence="3">Uncharacterized protein</fullName>
    </submittedName>
</protein>
<accession>A0ABW7SDT1</accession>
<name>A0ABW7SDT1_9ACTN</name>
<feature type="compositionally biased region" description="Gly residues" evidence="1">
    <location>
        <begin position="55"/>
        <end position="66"/>
    </location>
</feature>
<comment type="caution">
    <text evidence="3">The sequence shown here is derived from an EMBL/GenBank/DDBJ whole genome shotgun (WGS) entry which is preliminary data.</text>
</comment>
<feature type="chain" id="PRO_5046992382" evidence="2">
    <location>
        <begin position="31"/>
        <end position="219"/>
    </location>
</feature>
<evidence type="ECO:0000256" key="2">
    <source>
        <dbReference type="SAM" id="SignalP"/>
    </source>
</evidence>
<evidence type="ECO:0000313" key="4">
    <source>
        <dbReference type="Proteomes" id="UP001611075"/>
    </source>
</evidence>
<dbReference type="RefSeq" id="WP_396676497.1">
    <property type="nucleotide sequence ID" value="NZ_JBIRPU010000002.1"/>
</dbReference>
<dbReference type="PROSITE" id="PS51257">
    <property type="entry name" value="PROKAR_LIPOPROTEIN"/>
    <property type="match status" value="1"/>
</dbReference>
<gene>
    <name evidence="3" type="ORF">ACH4OY_03905</name>
</gene>
<evidence type="ECO:0000256" key="1">
    <source>
        <dbReference type="SAM" id="MobiDB-lite"/>
    </source>
</evidence>
<reference evidence="3 4" key="1">
    <citation type="submission" date="2024-10" db="EMBL/GenBank/DDBJ databases">
        <title>The Natural Products Discovery Center: Release of the First 8490 Sequenced Strains for Exploring Actinobacteria Biosynthetic Diversity.</title>
        <authorList>
            <person name="Kalkreuter E."/>
            <person name="Kautsar S.A."/>
            <person name="Yang D."/>
            <person name="Bader C.D."/>
            <person name="Teijaro C.N."/>
            <person name="Fluegel L."/>
            <person name="Davis C.M."/>
            <person name="Simpson J.R."/>
            <person name="Lauterbach L."/>
            <person name="Steele A.D."/>
            <person name="Gui C."/>
            <person name="Meng S."/>
            <person name="Li G."/>
            <person name="Viehrig K."/>
            <person name="Ye F."/>
            <person name="Su P."/>
            <person name="Kiefer A.F."/>
            <person name="Nichols A."/>
            <person name="Cepeda A.J."/>
            <person name="Yan W."/>
            <person name="Fan B."/>
            <person name="Jiang Y."/>
            <person name="Adhikari A."/>
            <person name="Zheng C.-J."/>
            <person name="Schuster L."/>
            <person name="Cowan T.M."/>
            <person name="Smanski M.J."/>
            <person name="Chevrette M.G."/>
            <person name="De Carvalho L.P.S."/>
            <person name="Shen B."/>
        </authorList>
    </citation>
    <scope>NUCLEOTIDE SEQUENCE [LARGE SCALE GENOMIC DNA]</scope>
    <source>
        <strain evidence="3 4">NPDC021253</strain>
    </source>
</reference>
<feature type="compositionally biased region" description="Gly residues" evidence="1">
    <location>
        <begin position="74"/>
        <end position="106"/>
    </location>
</feature>
<keyword evidence="4" id="KW-1185">Reference proteome</keyword>